<keyword evidence="7" id="KW-0732">Signal</keyword>
<reference evidence="8 9" key="1">
    <citation type="journal article" date="2024" name="G3 (Bethesda)">
        <title>Genome assembly of Hibiscus sabdariffa L. provides insights into metabolisms of medicinal natural products.</title>
        <authorList>
            <person name="Kim T."/>
        </authorList>
    </citation>
    <scope>NUCLEOTIDE SEQUENCE [LARGE SCALE GENOMIC DNA]</scope>
    <source>
        <strain evidence="8">TK-2024</strain>
        <tissue evidence="8">Old leaves</tissue>
    </source>
</reference>
<gene>
    <name evidence="8" type="ORF">V6N11_025388</name>
</gene>
<dbReference type="Pfam" id="PF00854">
    <property type="entry name" value="PTR2"/>
    <property type="match status" value="1"/>
</dbReference>
<protein>
    <submittedName>
        <fullName evidence="8">Uncharacterized protein</fullName>
    </submittedName>
</protein>
<comment type="subcellular location">
    <subcellularLocation>
        <location evidence="1">Membrane</location>
        <topology evidence="1">Multi-pass membrane protein</topology>
    </subcellularLocation>
</comment>
<evidence type="ECO:0000256" key="2">
    <source>
        <dbReference type="ARBA" id="ARBA00005982"/>
    </source>
</evidence>
<sequence>MAVTLKLSILLALAIVLALALGHNICAASFSSNSLIIQEGVNATLFETSKKYTKGSFANAGDNEGATIENGISSEEYWWSDPMKRVFVGCEKNLVVFGLHWTPIVAKIKSEPKGLTELQRMGIGLVIAILAMVAAGVVEVWRLRDAKKDCPNCVNASSLSIFWQIPQYMLIGASEVFMYVGQLEFFNGQAPDGLKSFGSALCMTSISLGNYVSDLLVTIVMKVSAKDDLPGWIPGNLNQGHLDRFFFLLAALTMVDLLIYMICAKWYKYIKFEGRNGADDNGDGGQMEHSV</sequence>
<proteinExistence type="inferred from homology"/>
<evidence type="ECO:0000256" key="4">
    <source>
        <dbReference type="ARBA" id="ARBA00022989"/>
    </source>
</evidence>
<evidence type="ECO:0000256" key="1">
    <source>
        <dbReference type="ARBA" id="ARBA00004141"/>
    </source>
</evidence>
<evidence type="ECO:0000256" key="7">
    <source>
        <dbReference type="SAM" id="SignalP"/>
    </source>
</evidence>
<dbReference type="EMBL" id="JBBPBN010000506">
    <property type="protein sequence ID" value="KAK8485350.1"/>
    <property type="molecule type" value="Genomic_DNA"/>
</dbReference>
<organism evidence="8 9">
    <name type="scientific">Hibiscus sabdariffa</name>
    <name type="common">roselle</name>
    <dbReference type="NCBI Taxonomy" id="183260"/>
    <lineage>
        <taxon>Eukaryota</taxon>
        <taxon>Viridiplantae</taxon>
        <taxon>Streptophyta</taxon>
        <taxon>Embryophyta</taxon>
        <taxon>Tracheophyta</taxon>
        <taxon>Spermatophyta</taxon>
        <taxon>Magnoliopsida</taxon>
        <taxon>eudicotyledons</taxon>
        <taxon>Gunneridae</taxon>
        <taxon>Pentapetalae</taxon>
        <taxon>rosids</taxon>
        <taxon>malvids</taxon>
        <taxon>Malvales</taxon>
        <taxon>Malvaceae</taxon>
        <taxon>Malvoideae</taxon>
        <taxon>Hibiscus</taxon>
    </lineage>
</organism>
<evidence type="ECO:0000313" key="9">
    <source>
        <dbReference type="Proteomes" id="UP001396334"/>
    </source>
</evidence>
<evidence type="ECO:0000256" key="3">
    <source>
        <dbReference type="ARBA" id="ARBA00022692"/>
    </source>
</evidence>
<feature type="transmembrane region" description="Helical" evidence="6">
    <location>
        <begin position="245"/>
        <end position="267"/>
    </location>
</feature>
<keyword evidence="3 6" id="KW-0812">Transmembrane</keyword>
<dbReference type="InterPro" id="IPR036259">
    <property type="entry name" value="MFS_trans_sf"/>
</dbReference>
<evidence type="ECO:0000313" key="8">
    <source>
        <dbReference type="EMBL" id="KAK8485350.1"/>
    </source>
</evidence>
<keyword evidence="4 6" id="KW-1133">Transmembrane helix</keyword>
<comment type="similarity">
    <text evidence="2">Belongs to the major facilitator superfamily. Proton-dependent oligopeptide transporter (POT/PTR) (TC 2.A.17) family.</text>
</comment>
<dbReference type="PANTHER" id="PTHR11654">
    <property type="entry name" value="OLIGOPEPTIDE TRANSPORTER-RELATED"/>
    <property type="match status" value="1"/>
</dbReference>
<keyword evidence="5 6" id="KW-0472">Membrane</keyword>
<evidence type="ECO:0000256" key="6">
    <source>
        <dbReference type="SAM" id="Phobius"/>
    </source>
</evidence>
<accession>A0ABR1ZXC6</accession>
<dbReference type="Proteomes" id="UP001396334">
    <property type="component" value="Unassembled WGS sequence"/>
</dbReference>
<feature type="signal peptide" evidence="7">
    <location>
        <begin position="1"/>
        <end position="22"/>
    </location>
</feature>
<name>A0ABR1ZXC6_9ROSI</name>
<keyword evidence="9" id="KW-1185">Reference proteome</keyword>
<comment type="caution">
    <text evidence="8">The sequence shown here is derived from an EMBL/GenBank/DDBJ whole genome shotgun (WGS) entry which is preliminary data.</text>
</comment>
<feature type="chain" id="PRO_5045279977" evidence="7">
    <location>
        <begin position="23"/>
        <end position="291"/>
    </location>
</feature>
<evidence type="ECO:0000256" key="5">
    <source>
        <dbReference type="ARBA" id="ARBA00023136"/>
    </source>
</evidence>
<feature type="transmembrane region" description="Helical" evidence="6">
    <location>
        <begin position="121"/>
        <end position="141"/>
    </location>
</feature>
<dbReference type="Gene3D" id="1.20.1250.20">
    <property type="entry name" value="MFS general substrate transporter like domains"/>
    <property type="match status" value="1"/>
</dbReference>
<dbReference type="InterPro" id="IPR000109">
    <property type="entry name" value="POT_fam"/>
</dbReference>
<dbReference type="SUPFAM" id="SSF103473">
    <property type="entry name" value="MFS general substrate transporter"/>
    <property type="match status" value="1"/>
</dbReference>